<keyword evidence="1" id="KW-0812">Transmembrane</keyword>
<comment type="caution">
    <text evidence="2">The sequence shown here is derived from an EMBL/GenBank/DDBJ whole genome shotgun (WGS) entry which is preliminary data.</text>
</comment>
<accession>X0SJF5</accession>
<feature type="transmembrane region" description="Helical" evidence="1">
    <location>
        <begin position="75"/>
        <end position="94"/>
    </location>
</feature>
<keyword evidence="1" id="KW-1133">Transmembrane helix</keyword>
<dbReference type="AlphaFoldDB" id="X0SJF5"/>
<feature type="transmembrane region" description="Helical" evidence="1">
    <location>
        <begin position="45"/>
        <end position="63"/>
    </location>
</feature>
<organism evidence="2">
    <name type="scientific">marine sediment metagenome</name>
    <dbReference type="NCBI Taxonomy" id="412755"/>
    <lineage>
        <taxon>unclassified sequences</taxon>
        <taxon>metagenomes</taxon>
        <taxon>ecological metagenomes</taxon>
    </lineage>
</organism>
<proteinExistence type="predicted"/>
<gene>
    <name evidence="2" type="ORF">S01H1_10907</name>
</gene>
<sequence>MVDALAQVPGTWDHLTKQFNSVEPFIWYALAVVAAFALRRITGPVMRCLLVVLLAAFGTSDFFEQRAWWAPWWLLLWKVVCVTGLILIAVVLVIRRRPVTDS</sequence>
<protein>
    <submittedName>
        <fullName evidence="2">Uncharacterized protein</fullName>
    </submittedName>
</protein>
<reference evidence="2" key="1">
    <citation type="journal article" date="2014" name="Front. Microbiol.">
        <title>High frequency of phylogenetically diverse reductive dehalogenase-homologous genes in deep subseafloor sedimentary metagenomes.</title>
        <authorList>
            <person name="Kawai M."/>
            <person name="Futagami T."/>
            <person name="Toyoda A."/>
            <person name="Takaki Y."/>
            <person name="Nishi S."/>
            <person name="Hori S."/>
            <person name="Arai W."/>
            <person name="Tsubouchi T."/>
            <person name="Morono Y."/>
            <person name="Uchiyama I."/>
            <person name="Ito T."/>
            <person name="Fujiyama A."/>
            <person name="Inagaki F."/>
            <person name="Takami H."/>
        </authorList>
    </citation>
    <scope>NUCLEOTIDE SEQUENCE</scope>
    <source>
        <strain evidence="2">Expedition CK06-06</strain>
    </source>
</reference>
<evidence type="ECO:0000313" key="2">
    <source>
        <dbReference type="EMBL" id="GAF75251.1"/>
    </source>
</evidence>
<evidence type="ECO:0000256" key="1">
    <source>
        <dbReference type="SAM" id="Phobius"/>
    </source>
</evidence>
<name>X0SJF5_9ZZZZ</name>
<feature type="transmembrane region" description="Helical" evidence="1">
    <location>
        <begin position="20"/>
        <end position="38"/>
    </location>
</feature>
<keyword evidence="1" id="KW-0472">Membrane</keyword>
<dbReference type="EMBL" id="BARS01005558">
    <property type="protein sequence ID" value="GAF75251.1"/>
    <property type="molecule type" value="Genomic_DNA"/>
</dbReference>